<dbReference type="PANTHER" id="PTHR45722:SF2">
    <property type="entry name" value="LARGE RIBOSOMAL SUBUNIT PROTEIN UL29-RELATED"/>
    <property type="match status" value="1"/>
</dbReference>
<protein>
    <recommendedName>
        <fullName evidence="5">Large ribosomal subunit protein uL29</fullName>
    </recommendedName>
    <alternativeName>
        <fullName evidence="6">60S ribosomal protein L35</fullName>
    </alternativeName>
</protein>
<organism evidence="8">
    <name type="scientific">Ursus maritimus</name>
    <name type="common">Polar bear</name>
    <name type="synonym">Thalarctos maritimus</name>
    <dbReference type="NCBI Taxonomy" id="29073"/>
    <lineage>
        <taxon>Eukaryota</taxon>
        <taxon>Metazoa</taxon>
        <taxon>Chordata</taxon>
        <taxon>Craniata</taxon>
        <taxon>Vertebrata</taxon>
        <taxon>Euteleostomi</taxon>
        <taxon>Mammalia</taxon>
        <taxon>Eutheria</taxon>
        <taxon>Laurasiatheria</taxon>
        <taxon>Carnivora</taxon>
        <taxon>Caniformia</taxon>
        <taxon>Ursidae</taxon>
        <taxon>Ursus</taxon>
    </lineage>
</organism>
<comment type="subunit">
    <text evidence="2">Component of the large ribosomal subunit.</text>
</comment>
<dbReference type="SUPFAM" id="SSF46561">
    <property type="entry name" value="Ribosomal protein L29 (L29p)"/>
    <property type="match status" value="1"/>
</dbReference>
<evidence type="ECO:0000256" key="2">
    <source>
        <dbReference type="ARBA" id="ARBA00011133"/>
    </source>
</evidence>
<dbReference type="Pfam" id="PF00831">
    <property type="entry name" value="Ribosomal_L29"/>
    <property type="match status" value="1"/>
</dbReference>
<evidence type="ECO:0000313" key="8">
    <source>
        <dbReference type="Ensembl" id="ENSUMAP00000015444"/>
    </source>
</evidence>
<reference evidence="8" key="1">
    <citation type="submission" date="2019-03" db="UniProtKB">
        <authorList>
            <consortium name="Ensembl"/>
        </authorList>
    </citation>
    <scope>IDENTIFICATION</scope>
</reference>
<dbReference type="FunFam" id="1.10.287.310:FF:000002">
    <property type="entry name" value="60S ribosomal protein L35"/>
    <property type="match status" value="1"/>
</dbReference>
<evidence type="ECO:0000256" key="3">
    <source>
        <dbReference type="ARBA" id="ARBA00022980"/>
    </source>
</evidence>
<evidence type="ECO:0000256" key="1">
    <source>
        <dbReference type="ARBA" id="ARBA00009254"/>
    </source>
</evidence>
<dbReference type="Gene3D" id="1.10.287.310">
    <property type="match status" value="1"/>
</dbReference>
<dbReference type="InterPro" id="IPR001854">
    <property type="entry name" value="Ribosomal_uL29"/>
</dbReference>
<dbReference type="GO" id="GO:0003729">
    <property type="term" value="F:mRNA binding"/>
    <property type="evidence" value="ECO:0007669"/>
    <property type="project" value="TreeGrafter"/>
</dbReference>
<dbReference type="GeneTree" id="ENSGT00940000165902"/>
<evidence type="ECO:0000256" key="7">
    <source>
        <dbReference type="SAM" id="MobiDB-lite"/>
    </source>
</evidence>
<name>A0A452U467_URSMA</name>
<comment type="similarity">
    <text evidence="1">Belongs to the universal ribosomal protein uL29 family.</text>
</comment>
<dbReference type="InterPro" id="IPR036049">
    <property type="entry name" value="Ribosomal_uL29_sf"/>
</dbReference>
<dbReference type="Ensembl" id="ENSUMAT00000018275.1">
    <property type="protein sequence ID" value="ENSUMAP00000015444.1"/>
    <property type="gene ID" value="ENSUMAG00000011339.1"/>
</dbReference>
<evidence type="ECO:0000256" key="5">
    <source>
        <dbReference type="ARBA" id="ARBA00035204"/>
    </source>
</evidence>
<dbReference type="InterPro" id="IPR045059">
    <property type="entry name" value="Ribosomal_uL29_euk"/>
</dbReference>
<proteinExistence type="inferred from homology"/>
<dbReference type="GO" id="GO:0003735">
    <property type="term" value="F:structural constituent of ribosome"/>
    <property type="evidence" value="ECO:0007669"/>
    <property type="project" value="InterPro"/>
</dbReference>
<feature type="region of interest" description="Disordered" evidence="7">
    <location>
        <begin position="68"/>
        <end position="101"/>
    </location>
</feature>
<dbReference type="GO" id="GO:0006412">
    <property type="term" value="P:translation"/>
    <property type="evidence" value="ECO:0007669"/>
    <property type="project" value="InterPro"/>
</dbReference>
<sequence>MAGSMKARDLPSKGEMLLTQLEELKMELSQLCVTKVTSDTASKLSKVQVVGKSITRVLTVISQTQKKPQEILRRQEVQSPGSVSQEDNVPCATGRTSTRKT</sequence>
<dbReference type="GO" id="GO:0022625">
    <property type="term" value="C:cytosolic large ribosomal subunit"/>
    <property type="evidence" value="ECO:0007669"/>
    <property type="project" value="InterPro"/>
</dbReference>
<dbReference type="NCBIfam" id="TIGR00012">
    <property type="entry name" value="L29"/>
    <property type="match status" value="1"/>
</dbReference>
<dbReference type="GO" id="GO:0000463">
    <property type="term" value="P:maturation of LSU-rRNA from tricistronic rRNA transcript (SSU-rRNA, 5.8S rRNA, LSU-rRNA)"/>
    <property type="evidence" value="ECO:0007669"/>
    <property type="project" value="InterPro"/>
</dbReference>
<evidence type="ECO:0000256" key="6">
    <source>
        <dbReference type="ARBA" id="ARBA00035334"/>
    </source>
</evidence>
<keyword evidence="3" id="KW-0689">Ribosomal protein</keyword>
<dbReference type="PANTHER" id="PTHR45722">
    <property type="entry name" value="60S RIBOSOMAL PROTEIN L35"/>
    <property type="match status" value="1"/>
</dbReference>
<accession>A0A452U467</accession>
<dbReference type="AlphaFoldDB" id="A0A452U467"/>
<evidence type="ECO:0000256" key="4">
    <source>
        <dbReference type="ARBA" id="ARBA00023274"/>
    </source>
</evidence>
<feature type="compositionally biased region" description="Polar residues" evidence="7">
    <location>
        <begin position="77"/>
        <end position="87"/>
    </location>
</feature>
<keyword evidence="4" id="KW-0687">Ribonucleoprotein</keyword>